<dbReference type="Gene3D" id="3.40.30.10">
    <property type="entry name" value="Glutaredoxin"/>
    <property type="match status" value="1"/>
</dbReference>
<accession>A0A075JHF8</accession>
<organism evidence="1 2">
    <name type="scientific">Dermacoccus nishinomiyaensis</name>
    <dbReference type="NCBI Taxonomy" id="1274"/>
    <lineage>
        <taxon>Bacteria</taxon>
        <taxon>Bacillati</taxon>
        <taxon>Actinomycetota</taxon>
        <taxon>Actinomycetes</taxon>
        <taxon>Micrococcales</taxon>
        <taxon>Dermacoccaceae</taxon>
        <taxon>Dermacoccus</taxon>
    </lineage>
</organism>
<evidence type="ECO:0000313" key="2">
    <source>
        <dbReference type="Proteomes" id="UP000027986"/>
    </source>
</evidence>
<dbReference type="RefSeq" id="WP_038569446.1">
    <property type="nucleotide sequence ID" value="NZ_CP008889.1"/>
</dbReference>
<dbReference type="Proteomes" id="UP000027986">
    <property type="component" value="Chromosome"/>
</dbReference>
<sequence length="100" mass="11356">MNVSPLRRALGHTPDDAVRRITLITKPGCHLCDDARAVVEKVAAETSAEVEEIDMLEHPDLVAKYAEQIPVTLVDGKQHDYWRVDEDRLRRAVTGGRRRR</sequence>
<dbReference type="Pfam" id="PF05768">
    <property type="entry name" value="Glrx-like"/>
    <property type="match status" value="1"/>
</dbReference>
<dbReference type="eggNOG" id="COG0695">
    <property type="taxonomic scope" value="Bacteria"/>
</dbReference>
<evidence type="ECO:0000313" key="1">
    <source>
        <dbReference type="EMBL" id="AIF41601.1"/>
    </source>
</evidence>
<proteinExistence type="predicted"/>
<dbReference type="EMBL" id="CP008889">
    <property type="protein sequence ID" value="AIF41601.1"/>
    <property type="molecule type" value="Genomic_DNA"/>
</dbReference>
<dbReference type="KEGG" id="dni:HX89_12400"/>
<dbReference type="InterPro" id="IPR036249">
    <property type="entry name" value="Thioredoxin-like_sf"/>
</dbReference>
<dbReference type="AlphaFoldDB" id="A0A075JHF8"/>
<dbReference type="SUPFAM" id="SSF52833">
    <property type="entry name" value="Thioredoxin-like"/>
    <property type="match status" value="1"/>
</dbReference>
<dbReference type="PANTHER" id="PTHR33558">
    <property type="entry name" value="GLUTAREDOXIN-LIKE PROTEIN C5ORF63 HOMOLOG"/>
    <property type="match status" value="1"/>
</dbReference>
<dbReference type="InterPro" id="IPR008554">
    <property type="entry name" value="Glutaredoxin-like"/>
</dbReference>
<dbReference type="HOGENOM" id="CLU_125054_2_2_11"/>
<protein>
    <submittedName>
        <fullName evidence="1">Glutaredoxin</fullName>
    </submittedName>
</protein>
<name>A0A075JHF8_9MICO</name>
<dbReference type="PANTHER" id="PTHR33558:SF1">
    <property type="entry name" value="GLUTAREDOXIN-LIKE PROTEIN C5ORF63 HOMOLOG"/>
    <property type="match status" value="1"/>
</dbReference>
<dbReference type="OrthoDB" id="8779161at2"/>
<dbReference type="GeneID" id="41841871"/>
<dbReference type="InterPro" id="IPR052565">
    <property type="entry name" value="Glutaredoxin-like_YDR286C"/>
</dbReference>
<reference evidence="1 2" key="1">
    <citation type="submission" date="2014-07" db="EMBL/GenBank/DDBJ databases">
        <title>Genome Sequencing of Dermacoccus nishinomiyaensis.</title>
        <authorList>
            <person name="Hong K.W."/>
            <person name="Chan K.G."/>
        </authorList>
    </citation>
    <scope>NUCLEOTIDE SEQUENCE [LARGE SCALE GENOMIC DNA]</scope>
    <source>
        <strain evidence="1 2">M25</strain>
    </source>
</reference>
<keyword evidence="2" id="KW-1185">Reference proteome</keyword>
<gene>
    <name evidence="1" type="ORF">HX89_12400</name>
</gene>